<organism evidence="2 3">
    <name type="scientific">Klebsiella pneumoniae</name>
    <dbReference type="NCBI Taxonomy" id="573"/>
    <lineage>
        <taxon>Bacteria</taxon>
        <taxon>Pseudomonadati</taxon>
        <taxon>Pseudomonadota</taxon>
        <taxon>Gammaproteobacteria</taxon>
        <taxon>Enterobacterales</taxon>
        <taxon>Enterobacteriaceae</taxon>
        <taxon>Klebsiella/Raoultella group</taxon>
        <taxon>Klebsiella</taxon>
        <taxon>Klebsiella pneumoniae complex</taxon>
    </lineage>
</organism>
<sequence length="92" mass="10111">KGWLTAQIAADNRGAVVNQHASWFSALKNKVVLLLSLVWFLQAFGSIGITLFLPLILKSMASEQSDVVISLLSAVPFIFACLFMYLNGRHSD</sequence>
<comment type="caution">
    <text evidence="2">The sequence shown here is derived from an EMBL/GenBank/DDBJ whole genome shotgun (WGS) entry which is preliminary data.</text>
</comment>
<evidence type="ECO:0000313" key="2">
    <source>
        <dbReference type="EMBL" id="MDP0971112.1"/>
    </source>
</evidence>
<dbReference type="AlphaFoldDB" id="A0AAW8APQ1"/>
<accession>A0AAW8APQ1</accession>
<feature type="non-terminal residue" evidence="2">
    <location>
        <position position="92"/>
    </location>
</feature>
<gene>
    <name evidence="2" type="ORF">Q6294_29665</name>
</gene>
<evidence type="ECO:0000313" key="3">
    <source>
        <dbReference type="Proteomes" id="UP001244490"/>
    </source>
</evidence>
<dbReference type="Proteomes" id="UP001244490">
    <property type="component" value="Unassembled WGS sequence"/>
</dbReference>
<dbReference type="SUPFAM" id="SSF103473">
    <property type="entry name" value="MFS general substrate transporter"/>
    <property type="match status" value="1"/>
</dbReference>
<dbReference type="Gene3D" id="1.20.1250.20">
    <property type="entry name" value="MFS general substrate transporter like domains"/>
    <property type="match status" value="1"/>
</dbReference>
<dbReference type="InterPro" id="IPR036259">
    <property type="entry name" value="MFS_trans_sf"/>
</dbReference>
<protein>
    <submittedName>
        <fullName evidence="2">MFS transporter</fullName>
    </submittedName>
</protein>
<feature type="transmembrane region" description="Helical" evidence="1">
    <location>
        <begin position="67"/>
        <end position="86"/>
    </location>
</feature>
<dbReference type="EMBL" id="JAUUIA010000331">
    <property type="protein sequence ID" value="MDP0971112.1"/>
    <property type="molecule type" value="Genomic_DNA"/>
</dbReference>
<name>A0AAW8APQ1_KLEPN</name>
<proteinExistence type="predicted"/>
<keyword evidence="1" id="KW-0812">Transmembrane</keyword>
<reference evidence="2" key="1">
    <citation type="submission" date="2023-07" db="EMBL/GenBank/DDBJ databases">
        <authorList>
            <person name="Peng Z."/>
        </authorList>
    </citation>
    <scope>NUCLEOTIDE SEQUENCE</scope>
    <source>
        <strain evidence="2">KP219</strain>
    </source>
</reference>
<feature type="non-terminal residue" evidence="2">
    <location>
        <position position="1"/>
    </location>
</feature>
<keyword evidence="1" id="KW-0472">Membrane</keyword>
<feature type="transmembrane region" description="Helical" evidence="1">
    <location>
        <begin position="31"/>
        <end position="55"/>
    </location>
</feature>
<keyword evidence="1" id="KW-1133">Transmembrane helix</keyword>
<evidence type="ECO:0000256" key="1">
    <source>
        <dbReference type="SAM" id="Phobius"/>
    </source>
</evidence>